<name>A0A430G7U3_9SPHN</name>
<proteinExistence type="predicted"/>
<evidence type="ECO:0000313" key="1">
    <source>
        <dbReference type="EMBL" id="RSY89555.1"/>
    </source>
</evidence>
<organism evidence="1 2">
    <name type="scientific">Sphingomonas koreensis</name>
    <dbReference type="NCBI Taxonomy" id="93064"/>
    <lineage>
        <taxon>Bacteria</taxon>
        <taxon>Pseudomonadati</taxon>
        <taxon>Pseudomonadota</taxon>
        <taxon>Alphaproteobacteria</taxon>
        <taxon>Sphingomonadales</taxon>
        <taxon>Sphingomonadaceae</taxon>
        <taxon>Sphingomonas</taxon>
    </lineage>
</organism>
<dbReference type="AlphaFoldDB" id="A0A430G7U3"/>
<accession>A0A430G7U3</accession>
<evidence type="ECO:0000313" key="2">
    <source>
        <dbReference type="Proteomes" id="UP000287746"/>
    </source>
</evidence>
<comment type="caution">
    <text evidence="1">The sequence shown here is derived from an EMBL/GenBank/DDBJ whole genome shotgun (WGS) entry which is preliminary data.</text>
</comment>
<dbReference type="EMBL" id="QQYZ01000002">
    <property type="protein sequence ID" value="RSY89555.1"/>
    <property type="molecule type" value="Genomic_DNA"/>
</dbReference>
<sequence>MKPNDYLDYTTCFQRAADRLFAGLPDRPRVRMDKQGQIRFTYRTWSAAITRNTFKGIIPLHGARKLIPGGARGGPVQVAMPIIKAMFGNCPVLQARRNATAARLGLTINGRHADLDPSRVLIDRQQKTTLVAEGLDLHAAVIAMGKRDEWWFSRNIVETVQLDVDIQMLALGQSDDSVPILSAWQQIEGGAFYTGDTLDLDVPVPETIALAAAGRQLGEIVETRLPELSRRRIRSMITWPVKVARGRRQWTVTSISLEPDMVEIGQQCR</sequence>
<gene>
    <name evidence="1" type="ORF">DAH66_02555</name>
</gene>
<reference evidence="1 2" key="1">
    <citation type="submission" date="2018-07" db="EMBL/GenBank/DDBJ databases">
        <title>Genomic and Epidemiologic Investigation of an Indolent Hospital Outbreak.</title>
        <authorList>
            <person name="Johnson R.C."/>
            <person name="Deming C."/>
            <person name="Conlan S."/>
            <person name="Zellmer C.J."/>
            <person name="Michelin A.V."/>
            <person name="Lee-Lin S."/>
            <person name="Thomas P.J."/>
            <person name="Park M."/>
            <person name="Weingarten R.A."/>
            <person name="Less J."/>
            <person name="Dekker J.P."/>
            <person name="Frank K.M."/>
            <person name="Musser K.A."/>
            <person name="Mcquiston J.R."/>
            <person name="Henderson D.K."/>
            <person name="Lau A.F."/>
            <person name="Palmore T.N."/>
            <person name="Segre J.A."/>
        </authorList>
    </citation>
    <scope>NUCLEOTIDE SEQUENCE [LARGE SCALE GENOMIC DNA]</scope>
    <source>
        <strain evidence="1 2">SK-CDC1_0717</strain>
    </source>
</reference>
<protein>
    <submittedName>
        <fullName evidence="1">Uncharacterized protein</fullName>
    </submittedName>
</protein>
<dbReference type="RefSeq" id="WP_126003484.1">
    <property type="nucleotide sequence ID" value="NZ_QQYZ01000002.1"/>
</dbReference>
<dbReference type="Proteomes" id="UP000287746">
    <property type="component" value="Unassembled WGS sequence"/>
</dbReference>